<proteinExistence type="predicted"/>
<dbReference type="PANTHER" id="PTHR43433:SF4">
    <property type="entry name" value="NON-HEME CHLOROPEROXIDASE-RELATED"/>
    <property type="match status" value="1"/>
</dbReference>
<dbReference type="EMBL" id="VUNB01000005">
    <property type="protein sequence ID" value="MST69268.1"/>
    <property type="molecule type" value="Genomic_DNA"/>
</dbReference>
<dbReference type="RefSeq" id="WP_154572740.1">
    <property type="nucleotide sequence ID" value="NZ_DBEZJY010000037.1"/>
</dbReference>
<dbReference type="InterPro" id="IPR000073">
    <property type="entry name" value="AB_hydrolase_1"/>
</dbReference>
<name>A0A6A8MA04_9FIRM</name>
<gene>
    <name evidence="2" type="ORF">FYJ66_06660</name>
</gene>
<protein>
    <submittedName>
        <fullName evidence="2">Alpha/beta hydrolase</fullName>
    </submittedName>
</protein>
<keyword evidence="2" id="KW-0378">Hydrolase</keyword>
<evidence type="ECO:0000313" key="2">
    <source>
        <dbReference type="EMBL" id="MST69268.1"/>
    </source>
</evidence>
<dbReference type="Pfam" id="PF00561">
    <property type="entry name" value="Abhydrolase_1"/>
    <property type="match status" value="1"/>
</dbReference>
<dbReference type="InterPro" id="IPR029058">
    <property type="entry name" value="AB_hydrolase_fold"/>
</dbReference>
<dbReference type="Gene3D" id="3.40.50.1820">
    <property type="entry name" value="alpha/beta hydrolase"/>
    <property type="match status" value="1"/>
</dbReference>
<feature type="domain" description="AB hydrolase-1" evidence="1">
    <location>
        <begin position="20"/>
        <end position="138"/>
    </location>
</feature>
<evidence type="ECO:0000259" key="1">
    <source>
        <dbReference type="Pfam" id="PF00561"/>
    </source>
</evidence>
<sequence>MFLEVKGINLYYEKTGQGRPLVMVHGNGESHEIFLEASEVLKESFTCYLPDSRGHGKSSPVSSLDYEEMAGDIIEFLEKLDLHDVVFYGFSDGGITGLLAAGRTDRISDLIVSGANLRPEGIKFLTRLAMSTAYFFKRDPKLALMVNQPHITSEDLKKIKARTLVLAGSRDLIKEEETRDIASGISGAELKILPGETHGSYIVHSRKIAGIIQEFCGKGRSRE</sequence>
<dbReference type="InterPro" id="IPR050471">
    <property type="entry name" value="AB_hydrolase"/>
</dbReference>
<comment type="caution">
    <text evidence="2">The sequence shown here is derived from an EMBL/GenBank/DDBJ whole genome shotgun (WGS) entry which is preliminary data.</text>
</comment>
<accession>A0A6A8MA04</accession>
<dbReference type="SUPFAM" id="SSF53474">
    <property type="entry name" value="alpha/beta-Hydrolases"/>
    <property type="match status" value="1"/>
</dbReference>
<dbReference type="AlphaFoldDB" id="A0A6A8MA04"/>
<dbReference type="GO" id="GO:0016787">
    <property type="term" value="F:hydrolase activity"/>
    <property type="evidence" value="ECO:0007669"/>
    <property type="project" value="UniProtKB-KW"/>
</dbReference>
<organism evidence="2">
    <name type="scientific">Baileyella intestinalis</name>
    <dbReference type="NCBI Taxonomy" id="2606709"/>
    <lineage>
        <taxon>Bacteria</taxon>
        <taxon>Bacillati</taxon>
        <taxon>Bacillota</taxon>
        <taxon>Clostridia</taxon>
        <taxon>Peptostreptococcales</taxon>
        <taxon>Anaerovoracaceae</taxon>
        <taxon>Baileyella</taxon>
    </lineage>
</organism>
<dbReference type="PANTHER" id="PTHR43433">
    <property type="entry name" value="HYDROLASE, ALPHA/BETA FOLD FAMILY PROTEIN"/>
    <property type="match status" value="1"/>
</dbReference>
<reference evidence="2" key="1">
    <citation type="submission" date="2019-09" db="EMBL/GenBank/DDBJ databases">
        <title>In-depth cultivation of the pig gut microbiome towards novel bacterial diversity and tailored functional studies.</title>
        <authorList>
            <person name="Wylensek D."/>
            <person name="Hitch T.C.A."/>
            <person name="Clavel T."/>
        </authorList>
    </citation>
    <scope>NUCLEOTIDE SEQUENCE</scope>
    <source>
        <strain evidence="2">RF-744-FAT-WT-3</strain>
    </source>
</reference>